<dbReference type="Gene3D" id="1.10.1760.20">
    <property type="match status" value="1"/>
</dbReference>
<dbReference type="Proteomes" id="UP001172036">
    <property type="component" value="Unassembled WGS sequence"/>
</dbReference>
<keyword evidence="1" id="KW-0472">Membrane</keyword>
<feature type="transmembrane region" description="Helical" evidence="1">
    <location>
        <begin position="47"/>
        <end position="72"/>
    </location>
</feature>
<dbReference type="RefSeq" id="WP_304515350.1">
    <property type="nucleotide sequence ID" value="NZ_JAOSID010000004.1"/>
</dbReference>
<accession>A0ABT9DFF5</accession>
<keyword evidence="3" id="KW-1185">Reference proteome</keyword>
<gene>
    <name evidence="2" type="ORF">OC680_01440</name>
</gene>
<name>A0ABT9DFF5_9MOLU</name>
<evidence type="ECO:0000313" key="3">
    <source>
        <dbReference type="Proteomes" id="UP001172036"/>
    </source>
</evidence>
<feature type="transmembrane region" description="Helical" evidence="1">
    <location>
        <begin position="129"/>
        <end position="153"/>
    </location>
</feature>
<reference evidence="2 3" key="1">
    <citation type="journal article" date="2023" name="Int. J. Syst. Evol. Microbiol.">
        <title>The observation of taxonomic boundaries for the 16SrII and 16SrXXV phytoplasmas using genome-based delimitation.</title>
        <authorList>
            <person name="Rodrigues Jardim B."/>
            <person name="Tran-Nguyen L.T.T."/>
            <person name="Gambley C."/>
            <person name="Al-Sadi A.M."/>
            <person name="Al-Subhi A.M."/>
            <person name="Foissac X."/>
            <person name="Salar P."/>
            <person name="Cai H."/>
            <person name="Yang J.Y."/>
            <person name="Davis R."/>
            <person name="Jones L."/>
            <person name="Rodoni B."/>
            <person name="Constable F.E."/>
        </authorList>
    </citation>
    <scope>NUCLEOTIDE SEQUENCE [LARGE SCALE GENOMIC DNA]</scope>
    <source>
        <strain evidence="2">BAWM-155c</strain>
    </source>
</reference>
<feature type="transmembrane region" description="Helical" evidence="1">
    <location>
        <begin position="6"/>
        <end position="26"/>
    </location>
</feature>
<organism evidence="2 3">
    <name type="scientific">Candidatus Phytoplasma melaleucae</name>
    <dbReference type="NCBI Taxonomy" id="2982630"/>
    <lineage>
        <taxon>Bacteria</taxon>
        <taxon>Bacillati</taxon>
        <taxon>Mycoplasmatota</taxon>
        <taxon>Mollicutes</taxon>
        <taxon>Acholeplasmatales</taxon>
        <taxon>Acholeplasmataceae</taxon>
        <taxon>Candidatus Phytoplasma</taxon>
    </lineage>
</organism>
<feature type="transmembrane region" description="Helical" evidence="1">
    <location>
        <begin position="92"/>
        <end position="117"/>
    </location>
</feature>
<dbReference type="EMBL" id="JAOSID010000004">
    <property type="protein sequence ID" value="MDO8168146.1"/>
    <property type="molecule type" value="Genomic_DNA"/>
</dbReference>
<protein>
    <submittedName>
        <fullName evidence="2">Uncharacterized protein</fullName>
    </submittedName>
</protein>
<keyword evidence="1" id="KW-0812">Transmembrane</keyword>
<feature type="transmembrane region" description="Helical" evidence="1">
    <location>
        <begin position="178"/>
        <end position="205"/>
    </location>
</feature>
<sequence>MQKKNLLNKIFMISVFVSMTIFMDFFSNILMPFLKMPLGGQFFKISFIILFLSGFLEGFLVGFIVCLCYAFYHLCKGYLSLLGMHETLQLNISSLMISCIFDYVLPDLFISVSGFFHNKKMTHITNKKNILASTIIISFFRMIFFLISSYYVYSKHIISAFPVLFARLPFEWCLNSKLFFLCFCYCFLPCFVNCVIGIIFLIFILPKISYIMDKYL</sequence>
<comment type="caution">
    <text evidence="2">The sequence shown here is derived from an EMBL/GenBank/DDBJ whole genome shotgun (WGS) entry which is preliminary data.</text>
</comment>
<proteinExistence type="predicted"/>
<evidence type="ECO:0000313" key="2">
    <source>
        <dbReference type="EMBL" id="MDO8168146.1"/>
    </source>
</evidence>
<keyword evidence="1" id="KW-1133">Transmembrane helix</keyword>
<evidence type="ECO:0000256" key="1">
    <source>
        <dbReference type="SAM" id="Phobius"/>
    </source>
</evidence>